<dbReference type="InterPro" id="IPR003959">
    <property type="entry name" value="ATPase_AAA_core"/>
</dbReference>
<dbReference type="GO" id="GO:0005524">
    <property type="term" value="F:ATP binding"/>
    <property type="evidence" value="ECO:0007669"/>
    <property type="project" value="InterPro"/>
</dbReference>
<comment type="similarity">
    <text evidence="1">Belongs to the activator 1 large subunit family.</text>
</comment>
<dbReference type="InterPro" id="IPR003593">
    <property type="entry name" value="AAA+_ATPase"/>
</dbReference>
<dbReference type="PIRSF" id="PIRSF036578">
    <property type="entry name" value="RFC1"/>
    <property type="match status" value="1"/>
</dbReference>
<evidence type="ECO:0000256" key="1">
    <source>
        <dbReference type="ARBA" id="ARBA00006116"/>
    </source>
</evidence>
<dbReference type="Gene3D" id="1.20.272.10">
    <property type="match status" value="1"/>
</dbReference>
<proteinExistence type="inferred from homology"/>
<evidence type="ECO:0000313" key="4">
    <source>
        <dbReference type="EMBL" id="CCO19671.1"/>
    </source>
</evidence>
<dbReference type="PANTHER" id="PTHR23389">
    <property type="entry name" value="CHROMOSOME TRANSMISSION FIDELITY FACTOR 18"/>
    <property type="match status" value="1"/>
</dbReference>
<dbReference type="GO" id="GO:0006281">
    <property type="term" value="P:DNA repair"/>
    <property type="evidence" value="ECO:0007669"/>
    <property type="project" value="InterPro"/>
</dbReference>
<dbReference type="Pfam" id="PF08519">
    <property type="entry name" value="RFC1"/>
    <property type="match status" value="1"/>
</dbReference>
<dbReference type="GO" id="GO:0016887">
    <property type="term" value="F:ATP hydrolysis activity"/>
    <property type="evidence" value="ECO:0007669"/>
    <property type="project" value="InterPro"/>
</dbReference>
<dbReference type="KEGG" id="bpg:Bathy14g01940"/>
<dbReference type="GO" id="GO:0005634">
    <property type="term" value="C:nucleus"/>
    <property type="evidence" value="ECO:0007669"/>
    <property type="project" value="TreeGrafter"/>
</dbReference>
<dbReference type="InterPro" id="IPR012178">
    <property type="entry name" value="RFC1"/>
</dbReference>
<sequence>MVKSDRTTLKCFEDKQSESKQLWADKYKPTRISELIGNGRCVADLRRWLLEWQNKQGNKEKKNKCKAVLISGPPGIGKTSSAIIVCTQLGFSVMEVNASDSRNKASKDVQTGLSGSTSNQVKELVTNRGLNFLKTTIHKNQVLIMDEVDGMSAGDRGGISDLIDTIKRSKIPIICICNDRYSQKLKALQNHCFELNFQRPTKQQIHGRLSLIMKEENFHMQSNELDTVIESCNGDIRLILNQLQLRKLRTGSLSISGGKQLKDINLGVLSIVDVLMGYGASSQTIDRRIALCFNEPDLVPLYIQENFPQMRPTHCCSDLQRLIFLGAASCALSDGDLVYSLVRSKQLWELASCSNLLACIIPSSIVSGVRETFNLFPGERNFHRFPAWLGKNSSSSKMRRLLNEMHGHMISKGALKSSSNVLRQHYIPLLRSYTTIPLLSKHVGGLNNRGIQDAVRFMRVYGITRVDWDSLNELRKFSGKGPAFEDSIQISASTKSSFTRECNKILDQVPTKHELKLQDGYSSDGNQE</sequence>
<dbReference type="InterPro" id="IPR013725">
    <property type="entry name" value="DNA_replication_fac_RFC1_C"/>
</dbReference>
<accession>K8ENN8</accession>
<dbReference type="GO" id="GO:0005663">
    <property type="term" value="C:DNA replication factor C complex"/>
    <property type="evidence" value="ECO:0007669"/>
    <property type="project" value="InterPro"/>
</dbReference>
<evidence type="ECO:0000313" key="5">
    <source>
        <dbReference type="Proteomes" id="UP000198341"/>
    </source>
</evidence>
<dbReference type="SMART" id="SM00382">
    <property type="entry name" value="AAA"/>
    <property type="match status" value="1"/>
</dbReference>
<dbReference type="Pfam" id="PF25361">
    <property type="entry name" value="AAA_lid_RFC1"/>
    <property type="match status" value="1"/>
</dbReference>
<dbReference type="SUPFAM" id="SSF52540">
    <property type="entry name" value="P-loop containing nucleoside triphosphate hydrolases"/>
    <property type="match status" value="1"/>
</dbReference>
<dbReference type="Gene3D" id="3.40.50.300">
    <property type="entry name" value="P-loop containing nucleotide triphosphate hydrolases"/>
    <property type="match status" value="1"/>
</dbReference>
<dbReference type="RefSeq" id="XP_007509214.1">
    <property type="nucleotide sequence ID" value="XM_007509152.1"/>
</dbReference>
<dbReference type="AlphaFoldDB" id="K8ENN8"/>
<dbReference type="Gene3D" id="1.10.8.60">
    <property type="match status" value="1"/>
</dbReference>
<dbReference type="InterPro" id="IPR008921">
    <property type="entry name" value="DNA_pol3_clamp-load_cplx_C"/>
</dbReference>
<feature type="domain" description="AAA+ ATPase" evidence="3">
    <location>
        <begin position="64"/>
        <end position="210"/>
    </location>
</feature>
<dbReference type="GO" id="GO:0003689">
    <property type="term" value="F:DNA clamp loader activity"/>
    <property type="evidence" value="ECO:0007669"/>
    <property type="project" value="InterPro"/>
</dbReference>
<dbReference type="Pfam" id="PF00004">
    <property type="entry name" value="AAA"/>
    <property type="match status" value="1"/>
</dbReference>
<dbReference type="EMBL" id="FO082265">
    <property type="protein sequence ID" value="CCO19671.1"/>
    <property type="molecule type" value="Genomic_DNA"/>
</dbReference>
<reference evidence="4 5" key="1">
    <citation type="submission" date="2011-10" db="EMBL/GenBank/DDBJ databases">
        <authorList>
            <person name="Genoscope - CEA"/>
        </authorList>
    </citation>
    <scope>NUCLEOTIDE SEQUENCE [LARGE SCALE GENOMIC DNA]</scope>
    <source>
        <strain evidence="4 5">RCC 1105</strain>
    </source>
</reference>
<dbReference type="STRING" id="41875.K8ENN8"/>
<dbReference type="GO" id="GO:0006260">
    <property type="term" value="P:DNA replication"/>
    <property type="evidence" value="ECO:0007669"/>
    <property type="project" value="UniProtKB-KW"/>
</dbReference>
<dbReference type="Proteomes" id="UP000198341">
    <property type="component" value="Chromosome 14"/>
</dbReference>
<evidence type="ECO:0000259" key="3">
    <source>
        <dbReference type="SMART" id="SM00382"/>
    </source>
</evidence>
<dbReference type="FunFam" id="3.40.50.300:FF:000395">
    <property type="entry name" value="Replication factor C subunit 1"/>
    <property type="match status" value="1"/>
</dbReference>
<dbReference type="eggNOG" id="KOG1968">
    <property type="taxonomic scope" value="Eukaryota"/>
</dbReference>
<dbReference type="InterPro" id="IPR027417">
    <property type="entry name" value="P-loop_NTPase"/>
</dbReference>
<evidence type="ECO:0000256" key="2">
    <source>
        <dbReference type="ARBA" id="ARBA00022705"/>
    </source>
</evidence>
<dbReference type="GO" id="GO:0003677">
    <property type="term" value="F:DNA binding"/>
    <property type="evidence" value="ECO:0007669"/>
    <property type="project" value="InterPro"/>
</dbReference>
<protein>
    <recommendedName>
        <fullName evidence="3">AAA+ ATPase domain-containing protein</fullName>
    </recommendedName>
</protein>
<dbReference type="SUPFAM" id="SSF48019">
    <property type="entry name" value="post-AAA+ oligomerization domain-like"/>
    <property type="match status" value="1"/>
</dbReference>
<keyword evidence="5" id="KW-1185">Reference proteome</keyword>
<organism evidence="4 5">
    <name type="scientific">Bathycoccus prasinos</name>
    <dbReference type="NCBI Taxonomy" id="41875"/>
    <lineage>
        <taxon>Eukaryota</taxon>
        <taxon>Viridiplantae</taxon>
        <taxon>Chlorophyta</taxon>
        <taxon>Mamiellophyceae</taxon>
        <taxon>Mamiellales</taxon>
        <taxon>Bathycoccaceae</taxon>
        <taxon>Bathycoccus</taxon>
    </lineage>
</organism>
<dbReference type="OrthoDB" id="446168at2759"/>
<name>K8ENN8_9CHLO</name>
<gene>
    <name evidence="4" type="ordered locus">Bathy14g01940</name>
</gene>
<keyword evidence="2" id="KW-0235">DNA replication</keyword>
<dbReference type="CDD" id="cd00009">
    <property type="entry name" value="AAA"/>
    <property type="match status" value="1"/>
</dbReference>
<dbReference type="GeneID" id="19011786"/>
<dbReference type="PANTHER" id="PTHR23389:SF6">
    <property type="entry name" value="REPLICATION FACTOR C SUBUNIT 1"/>
    <property type="match status" value="1"/>
</dbReference>